<dbReference type="Proteomes" id="UP000063718">
    <property type="component" value="Unassembled WGS sequence"/>
</dbReference>
<keyword evidence="4" id="KW-0067">ATP-binding</keyword>
<dbReference type="RefSeq" id="WP_025774979.1">
    <property type="nucleotide sequence ID" value="NZ_DF238840.1"/>
</dbReference>
<dbReference type="EMBL" id="DF238840">
    <property type="protein sequence ID" value="GAF27234.1"/>
    <property type="molecule type" value="Genomic_DNA"/>
</dbReference>
<keyword evidence="2" id="KW-0813">Transport</keyword>
<name>A0A0S6UE28_NEOTH</name>
<dbReference type="InterPro" id="IPR003439">
    <property type="entry name" value="ABC_transporter-like_ATP-bd"/>
</dbReference>
<dbReference type="InterPro" id="IPR017871">
    <property type="entry name" value="ABC_transporter-like_CS"/>
</dbReference>
<dbReference type="PANTHER" id="PTHR42734:SF6">
    <property type="entry name" value="MOLYBDATE IMPORT ATP-BINDING PROTEIN MOLC"/>
    <property type="match status" value="1"/>
</dbReference>
<evidence type="ECO:0000259" key="5">
    <source>
        <dbReference type="PROSITE" id="PS50893"/>
    </source>
</evidence>
<dbReference type="PANTHER" id="PTHR42734">
    <property type="entry name" value="METAL TRANSPORT SYSTEM ATP-BINDING PROTEIN TM_0124-RELATED"/>
    <property type="match status" value="1"/>
</dbReference>
<reference evidence="6" key="1">
    <citation type="journal article" date="2014" name="Gene">
        <title>Genome-guided analysis of transformation efficiency and carbon dioxide assimilation by Moorella thermoacetica Y72.</title>
        <authorList>
            <person name="Tsukahara K."/>
            <person name="Kita A."/>
            <person name="Nakashimada Y."/>
            <person name="Hoshino T."/>
            <person name="Murakami K."/>
        </authorList>
    </citation>
    <scope>NUCLEOTIDE SEQUENCE [LARGE SCALE GENOMIC DNA]</scope>
    <source>
        <strain evidence="6">Y72</strain>
    </source>
</reference>
<dbReference type="InterPro" id="IPR050153">
    <property type="entry name" value="Metal_Ion_Import_ABC"/>
</dbReference>
<evidence type="ECO:0000256" key="4">
    <source>
        <dbReference type="ARBA" id="ARBA00022840"/>
    </source>
</evidence>
<dbReference type="SUPFAM" id="SSF52540">
    <property type="entry name" value="P-loop containing nucleoside triphosphate hydrolases"/>
    <property type="match status" value="1"/>
</dbReference>
<proteinExistence type="inferred from homology"/>
<dbReference type="CDD" id="cd03214">
    <property type="entry name" value="ABC_Iron-Siderophores_B12_Hemin"/>
    <property type="match status" value="1"/>
</dbReference>
<keyword evidence="3" id="KW-0547">Nucleotide-binding</keyword>
<organism evidence="6">
    <name type="scientific">Moorella thermoacetica Y72</name>
    <dbReference type="NCBI Taxonomy" id="1325331"/>
    <lineage>
        <taxon>Bacteria</taxon>
        <taxon>Bacillati</taxon>
        <taxon>Bacillota</taxon>
        <taxon>Clostridia</taxon>
        <taxon>Neomoorellales</taxon>
        <taxon>Neomoorellaceae</taxon>
        <taxon>Neomoorella</taxon>
    </lineage>
</organism>
<dbReference type="FunFam" id="3.40.50.300:FF:000134">
    <property type="entry name" value="Iron-enterobactin ABC transporter ATP-binding protein"/>
    <property type="match status" value="1"/>
</dbReference>
<dbReference type="Gene3D" id="3.40.50.300">
    <property type="entry name" value="P-loop containing nucleotide triphosphate hydrolases"/>
    <property type="match status" value="1"/>
</dbReference>
<gene>
    <name evidence="6" type="ORF">MTY_2575</name>
</gene>
<feature type="domain" description="ABC transporter" evidence="5">
    <location>
        <begin position="3"/>
        <end position="236"/>
    </location>
</feature>
<evidence type="ECO:0000313" key="6">
    <source>
        <dbReference type="EMBL" id="GAF27234.1"/>
    </source>
</evidence>
<dbReference type="PROSITE" id="PS00211">
    <property type="entry name" value="ABC_TRANSPORTER_1"/>
    <property type="match status" value="1"/>
</dbReference>
<dbReference type="InterPro" id="IPR003593">
    <property type="entry name" value="AAA+_ATPase"/>
</dbReference>
<comment type="similarity">
    <text evidence="1">Belongs to the ABC transporter superfamily.</text>
</comment>
<dbReference type="AlphaFoldDB" id="A0A0S6UE28"/>
<dbReference type="Pfam" id="PF00005">
    <property type="entry name" value="ABC_tran"/>
    <property type="match status" value="1"/>
</dbReference>
<evidence type="ECO:0000256" key="1">
    <source>
        <dbReference type="ARBA" id="ARBA00005417"/>
    </source>
</evidence>
<dbReference type="GO" id="GO:0005524">
    <property type="term" value="F:ATP binding"/>
    <property type="evidence" value="ECO:0007669"/>
    <property type="project" value="UniProtKB-KW"/>
</dbReference>
<dbReference type="GO" id="GO:0016887">
    <property type="term" value="F:ATP hydrolysis activity"/>
    <property type="evidence" value="ECO:0007669"/>
    <property type="project" value="InterPro"/>
</dbReference>
<sequence>MILAVDGVEFSYNSHAVLRDIKFAVARGEFLAILGNNGAGKSTLLKCLNKILKPRRGTIMIEKDNIFNLSRLEVARKMGYVAQRYESGRVTVFDAVLLGRKPHIKWDVSPRDLEVVQRVLRVLDLEGFSLRYLDELSGGELQKVIIARALAQEPGVLLLDEPTSNLDLKNQLEVLKTIKGAVREQNLAAVVVMHDLNLALRFADKFLLLKNSTVFACGGMEIMTPENLTSVYGVPVTLARMGPFPVIVPFIPGGP</sequence>
<accession>A0A0S6UE28</accession>
<protein>
    <submittedName>
        <fullName evidence="6">ABC-type cobalamin/Fe3+-siderophores transport systems, ATPase components</fullName>
    </submittedName>
</protein>
<evidence type="ECO:0000256" key="3">
    <source>
        <dbReference type="ARBA" id="ARBA00022741"/>
    </source>
</evidence>
<dbReference type="InterPro" id="IPR027417">
    <property type="entry name" value="P-loop_NTPase"/>
</dbReference>
<dbReference type="SMART" id="SM00382">
    <property type="entry name" value="AAA"/>
    <property type="match status" value="1"/>
</dbReference>
<dbReference type="PROSITE" id="PS50893">
    <property type="entry name" value="ABC_TRANSPORTER_2"/>
    <property type="match status" value="1"/>
</dbReference>
<evidence type="ECO:0000256" key="2">
    <source>
        <dbReference type="ARBA" id="ARBA00022448"/>
    </source>
</evidence>